<dbReference type="AlphaFoldDB" id="A0AAE3APP5"/>
<comment type="caution">
    <text evidence="3">The sequence shown here is derived from an EMBL/GenBank/DDBJ whole genome shotgun (WGS) entry which is preliminary data.</text>
</comment>
<evidence type="ECO:0000259" key="2">
    <source>
        <dbReference type="SMART" id="SM00642"/>
    </source>
</evidence>
<dbReference type="Gene3D" id="3.20.20.80">
    <property type="entry name" value="Glycosidases"/>
    <property type="match status" value="1"/>
</dbReference>
<dbReference type="PANTHER" id="PTHR43002">
    <property type="entry name" value="GLYCOGEN DEBRANCHING ENZYME"/>
    <property type="match status" value="1"/>
</dbReference>
<dbReference type="GO" id="GO:0005975">
    <property type="term" value="P:carbohydrate metabolic process"/>
    <property type="evidence" value="ECO:0007669"/>
    <property type="project" value="InterPro"/>
</dbReference>
<dbReference type="CDD" id="cd11326">
    <property type="entry name" value="AmyAc_Glg_debranch"/>
    <property type="match status" value="1"/>
</dbReference>
<reference evidence="3" key="1">
    <citation type="submission" date="2021-10" db="EMBL/GenBank/DDBJ databases">
        <title>Anaerobic single-cell dispensing facilitates the cultivation of human gut bacteria.</title>
        <authorList>
            <person name="Afrizal A."/>
        </authorList>
    </citation>
    <scope>NUCLEOTIDE SEQUENCE</scope>
    <source>
        <strain evidence="3">CLA-AA-H274</strain>
    </source>
</reference>
<dbReference type="InterPro" id="IPR017853">
    <property type="entry name" value="GH"/>
</dbReference>
<organism evidence="3 4">
    <name type="scientific">Brotaphodocola catenula</name>
    <dbReference type="NCBI Taxonomy" id="2885361"/>
    <lineage>
        <taxon>Bacteria</taxon>
        <taxon>Bacillati</taxon>
        <taxon>Bacillota</taxon>
        <taxon>Clostridia</taxon>
        <taxon>Lachnospirales</taxon>
        <taxon>Lachnospiraceae</taxon>
        <taxon>Brotaphodocola</taxon>
    </lineage>
</organism>
<dbReference type="Gene3D" id="2.60.40.10">
    <property type="entry name" value="Immunoglobulins"/>
    <property type="match status" value="1"/>
</dbReference>
<dbReference type="Proteomes" id="UP001198962">
    <property type="component" value="Unassembled WGS sequence"/>
</dbReference>
<proteinExistence type="inferred from homology"/>
<dbReference type="InterPro" id="IPR013780">
    <property type="entry name" value="Glyco_hydro_b"/>
</dbReference>
<comment type="similarity">
    <text evidence="1">Belongs to the glycosyl hydrolase 13 family.</text>
</comment>
<dbReference type="Pfam" id="PF00128">
    <property type="entry name" value="Alpha-amylase"/>
    <property type="match status" value="1"/>
</dbReference>
<dbReference type="Gene3D" id="2.60.40.1180">
    <property type="entry name" value="Golgi alpha-mannosidase II"/>
    <property type="match status" value="1"/>
</dbReference>
<dbReference type="RefSeq" id="WP_308450555.1">
    <property type="nucleotide sequence ID" value="NZ_JAJEPU010000004.1"/>
</dbReference>
<dbReference type="SUPFAM" id="SSF51011">
    <property type="entry name" value="Glycosyl hydrolase domain"/>
    <property type="match status" value="1"/>
</dbReference>
<evidence type="ECO:0000313" key="4">
    <source>
        <dbReference type="Proteomes" id="UP001198962"/>
    </source>
</evidence>
<dbReference type="GO" id="GO:0004553">
    <property type="term" value="F:hydrolase activity, hydrolyzing O-glycosyl compounds"/>
    <property type="evidence" value="ECO:0007669"/>
    <property type="project" value="InterPro"/>
</dbReference>
<evidence type="ECO:0000313" key="3">
    <source>
        <dbReference type="EMBL" id="MCC2163764.1"/>
    </source>
</evidence>
<protein>
    <submittedName>
        <fullName evidence="3">Glycogen debranching enzyme</fullName>
    </submittedName>
</protein>
<dbReference type="CDD" id="cd11234">
    <property type="entry name" value="E_set_GDE_N"/>
    <property type="match status" value="1"/>
</dbReference>
<gene>
    <name evidence="3" type="ORF">LKD32_02515</name>
</gene>
<dbReference type="Pfam" id="PF02922">
    <property type="entry name" value="CBM_48"/>
    <property type="match status" value="1"/>
</dbReference>
<dbReference type="SMART" id="SM00642">
    <property type="entry name" value="Aamy"/>
    <property type="match status" value="1"/>
</dbReference>
<dbReference type="InterPro" id="IPR013783">
    <property type="entry name" value="Ig-like_fold"/>
</dbReference>
<dbReference type="InterPro" id="IPR014756">
    <property type="entry name" value="Ig_E-set"/>
</dbReference>
<feature type="domain" description="Glycosyl hydrolase family 13 catalytic" evidence="2">
    <location>
        <begin position="170"/>
        <end position="587"/>
    </location>
</feature>
<dbReference type="SUPFAM" id="SSF51445">
    <property type="entry name" value="(Trans)glycosidases"/>
    <property type="match status" value="1"/>
</dbReference>
<name>A0AAE3APP5_9FIRM</name>
<accession>A0AAE3APP5</accession>
<evidence type="ECO:0000256" key="1">
    <source>
        <dbReference type="ARBA" id="ARBA00008061"/>
    </source>
</evidence>
<sequence length="711" mass="81496">MKIQNREIILDYPIRNEVMGKIAGYHVRPGLFDINGAMVLECGVNFTIHTRNGTSCELLLFHRGEEEPFAVLPFPEEYKIGDVYSMIVFGLQPEEFEYAYRIDGPNNPKAGLLFDKKNVLLDPYARCVVGKERWGEKKSRDYHACVVRDNFDWGDMPQSKREMSDLVIYELHVRGFTRHHSSGVRHPGTFEGLREKIPYLKNLGVNAVELMPIFEFDEMLNSREVDGKTLLEYWGYNTVCFFAPNASYSSTHVDGTEGKELKELIRLLHANGIEVILDVVFNHTAEGNEKGPSFCFKGIDNKIYYMLTPDGYYYNFSGCGNTLNCNNPIVQNLILECLRYWTVRYRVDGFRFDLASILGRNEDGSPMNNPPLLRSLAYDPILGNVKLIAEAWDAGGLYQVGRFPASGRWAEWNGRYRDTIRGFLKGDNWEAWDAAWRISGSGDLYGGVASDDHAEYAGYNSCVNFLTCHDGFTLYDLYAYNGKHNEENGWDNTDGANDNRSWNCGAEGDTDDWQVNQLRMRMIRNACAVLMCSRGTPMFLAGDEFGNTQYGNNNGYCQDSEISWLDWSLLDKNPNLFEFFRYMIRFRHDHPVIRKRLPDAVCGMEPIRSHEADALRPGNISHDTRTLCVSFAGYDKDKGRDDMVYLAVNTYWEDVTITLPDTRRAGFWYLYVNTYGDGQGRYCYSEQEAVRIEGTFTMRPRSVAVFSVRTY</sequence>
<keyword evidence="4" id="KW-1185">Reference proteome</keyword>
<dbReference type="InterPro" id="IPR004193">
    <property type="entry name" value="Glyco_hydro_13_N"/>
</dbReference>
<dbReference type="InterPro" id="IPR006047">
    <property type="entry name" value="GH13_cat_dom"/>
</dbReference>
<dbReference type="SUPFAM" id="SSF81296">
    <property type="entry name" value="E set domains"/>
    <property type="match status" value="1"/>
</dbReference>
<dbReference type="EMBL" id="JAJEPU010000004">
    <property type="protein sequence ID" value="MCC2163764.1"/>
    <property type="molecule type" value="Genomic_DNA"/>
</dbReference>